<dbReference type="EC" id="2.3.1.94" evidence="11"/>
<name>A0A7W7C9M6_9PSEU</name>
<evidence type="ECO:0000259" key="14">
    <source>
        <dbReference type="PROSITE" id="PS52004"/>
    </source>
</evidence>
<dbReference type="Gene3D" id="3.40.47.10">
    <property type="match status" value="2"/>
</dbReference>
<dbReference type="InterPro" id="IPR016035">
    <property type="entry name" value="Acyl_Trfase/lysoPLipase"/>
</dbReference>
<evidence type="ECO:0000256" key="9">
    <source>
        <dbReference type="ARBA" id="ARBA00060622"/>
    </source>
</evidence>
<dbReference type="SUPFAM" id="SSF47336">
    <property type="entry name" value="ACP-like"/>
    <property type="match status" value="2"/>
</dbReference>
<evidence type="ECO:0000256" key="12">
    <source>
        <dbReference type="PROSITE-ProRule" id="PRU01363"/>
    </source>
</evidence>
<dbReference type="InterPro" id="IPR016036">
    <property type="entry name" value="Malonyl_transacylase_ACP-bd"/>
</dbReference>
<dbReference type="PROSITE" id="PS50075">
    <property type="entry name" value="CARRIER"/>
    <property type="match status" value="2"/>
</dbReference>
<dbReference type="InterPro" id="IPR049552">
    <property type="entry name" value="PKS_DH_N"/>
</dbReference>
<dbReference type="CDD" id="cd08956">
    <property type="entry name" value="KR_3_FAS_SDR_x"/>
    <property type="match status" value="1"/>
</dbReference>
<keyword evidence="2" id="KW-0597">Phosphoprotein</keyword>
<dbReference type="Pfam" id="PF22953">
    <property type="entry name" value="SpnB_Rossmann"/>
    <property type="match status" value="1"/>
</dbReference>
<dbReference type="InterPro" id="IPR057326">
    <property type="entry name" value="KR_dom"/>
</dbReference>
<dbReference type="InterPro" id="IPR001227">
    <property type="entry name" value="Ac_transferase_dom_sf"/>
</dbReference>
<dbReference type="Gene3D" id="3.40.366.10">
    <property type="entry name" value="Malonyl-Coenzyme A Acyl Carrier Protein, domain 2"/>
    <property type="match status" value="2"/>
</dbReference>
<evidence type="ECO:0000256" key="4">
    <source>
        <dbReference type="ARBA" id="ARBA00022737"/>
    </source>
</evidence>
<feature type="domain" description="Ketosynthase family 3 (KS3)" evidence="14">
    <location>
        <begin position="9"/>
        <end position="430"/>
    </location>
</feature>
<evidence type="ECO:0000259" key="15">
    <source>
        <dbReference type="PROSITE" id="PS52019"/>
    </source>
</evidence>
<dbReference type="InterPro" id="IPR020807">
    <property type="entry name" value="PKS_DH"/>
</dbReference>
<feature type="active site" description="Proton donor; for dehydratase activity" evidence="12">
    <location>
        <position position="2009"/>
    </location>
</feature>
<evidence type="ECO:0000313" key="16">
    <source>
        <dbReference type="EMBL" id="MBB4677098.1"/>
    </source>
</evidence>
<dbReference type="Pfam" id="PF14765">
    <property type="entry name" value="PS-DH"/>
    <property type="match status" value="1"/>
</dbReference>
<dbReference type="GO" id="GO:0006633">
    <property type="term" value="P:fatty acid biosynthetic process"/>
    <property type="evidence" value="ECO:0007669"/>
    <property type="project" value="InterPro"/>
</dbReference>
<evidence type="ECO:0000256" key="11">
    <source>
        <dbReference type="ARBA" id="ARBA00066981"/>
    </source>
</evidence>
<dbReference type="GO" id="GO:0004312">
    <property type="term" value="F:fatty acid synthase activity"/>
    <property type="evidence" value="ECO:0007669"/>
    <property type="project" value="TreeGrafter"/>
</dbReference>
<organism evidence="16 17">
    <name type="scientific">Crossiella cryophila</name>
    <dbReference type="NCBI Taxonomy" id="43355"/>
    <lineage>
        <taxon>Bacteria</taxon>
        <taxon>Bacillati</taxon>
        <taxon>Actinomycetota</taxon>
        <taxon>Actinomycetes</taxon>
        <taxon>Pseudonocardiales</taxon>
        <taxon>Pseudonocardiaceae</taxon>
        <taxon>Crossiella</taxon>
    </lineage>
</organism>
<reference evidence="16 17" key="1">
    <citation type="submission" date="2020-08" db="EMBL/GenBank/DDBJ databases">
        <title>Sequencing the genomes of 1000 actinobacteria strains.</title>
        <authorList>
            <person name="Klenk H.-P."/>
        </authorList>
    </citation>
    <scope>NUCLEOTIDE SEQUENCE [LARGE SCALE GENOMIC DNA]</scope>
    <source>
        <strain evidence="16 17">DSM 44230</strain>
    </source>
</reference>
<dbReference type="SMART" id="SM00822">
    <property type="entry name" value="PKS_KR"/>
    <property type="match status" value="1"/>
</dbReference>
<keyword evidence="5" id="KW-0511">Multifunctional enzyme</keyword>
<dbReference type="PROSITE" id="PS00606">
    <property type="entry name" value="KS3_1"/>
    <property type="match status" value="1"/>
</dbReference>
<evidence type="ECO:0000256" key="7">
    <source>
        <dbReference type="ARBA" id="ARBA00052442"/>
    </source>
</evidence>
<dbReference type="FunFam" id="3.40.47.10:FF:000019">
    <property type="entry name" value="Polyketide synthase type I"/>
    <property type="match status" value="2"/>
</dbReference>
<dbReference type="Pfam" id="PF00550">
    <property type="entry name" value="PP-binding"/>
    <property type="match status" value="2"/>
</dbReference>
<dbReference type="SMART" id="SM00826">
    <property type="entry name" value="PKS_DH"/>
    <property type="match status" value="1"/>
</dbReference>
<dbReference type="InterPro" id="IPR018201">
    <property type="entry name" value="Ketoacyl_synth_AS"/>
</dbReference>
<comment type="subunit">
    <text evidence="10">Homodimer. Erythronolide synthase is composed of EryAI, EryAII and EryAIII multimodular (2 modules) polypeptides each coding for a functional synthase subunit which participates in 2 of the six FAS-like elongation steps required for formation of the polyketide. Module 1, 2, 3, 4, 5, and 6 participating in biosynthesis steps 1, 2, 3, 4, 5, and 6, respectively.</text>
</comment>
<dbReference type="InterPro" id="IPR049900">
    <property type="entry name" value="PKS_mFAS_DH"/>
</dbReference>
<dbReference type="PANTHER" id="PTHR43775">
    <property type="entry name" value="FATTY ACID SYNTHASE"/>
    <property type="match status" value="1"/>
</dbReference>
<dbReference type="SUPFAM" id="SSF55048">
    <property type="entry name" value="Probable ACP-binding domain of malonyl-CoA ACP transacylase"/>
    <property type="match status" value="2"/>
</dbReference>
<dbReference type="Pfam" id="PF21089">
    <property type="entry name" value="PKS_DH_N"/>
    <property type="match status" value="1"/>
</dbReference>
<feature type="domain" description="Ketosynthase family 3 (KS3)" evidence="14">
    <location>
        <begin position="960"/>
        <end position="1384"/>
    </location>
</feature>
<dbReference type="InterPro" id="IPR050091">
    <property type="entry name" value="PKS_NRPS_Biosynth_Enz"/>
</dbReference>
<evidence type="ECO:0000256" key="2">
    <source>
        <dbReference type="ARBA" id="ARBA00022553"/>
    </source>
</evidence>
<dbReference type="FunFam" id="1.10.1200.10:FF:000007">
    <property type="entry name" value="Probable polyketide synthase pks17"/>
    <property type="match status" value="1"/>
</dbReference>
<dbReference type="GO" id="GO:0047879">
    <property type="term" value="F:erythronolide synthase activity"/>
    <property type="evidence" value="ECO:0007669"/>
    <property type="project" value="UniProtKB-EC"/>
</dbReference>
<dbReference type="InterPro" id="IPR006162">
    <property type="entry name" value="Ppantetheine_attach_site"/>
</dbReference>
<dbReference type="InterPro" id="IPR036291">
    <property type="entry name" value="NAD(P)-bd_dom_sf"/>
</dbReference>
<dbReference type="GO" id="GO:0031177">
    <property type="term" value="F:phosphopantetheine binding"/>
    <property type="evidence" value="ECO:0007669"/>
    <property type="project" value="InterPro"/>
</dbReference>
<dbReference type="Gene3D" id="3.10.129.110">
    <property type="entry name" value="Polyketide synthase dehydratase"/>
    <property type="match status" value="1"/>
</dbReference>
<dbReference type="Proteomes" id="UP000533598">
    <property type="component" value="Unassembled WGS sequence"/>
</dbReference>
<dbReference type="InterPro" id="IPR032821">
    <property type="entry name" value="PKS_assoc"/>
</dbReference>
<dbReference type="Gene3D" id="3.30.70.3290">
    <property type="match status" value="2"/>
</dbReference>
<dbReference type="EMBL" id="JACHMH010000001">
    <property type="protein sequence ID" value="MBB4677098.1"/>
    <property type="molecule type" value="Genomic_DNA"/>
</dbReference>
<dbReference type="SUPFAM" id="SSF52151">
    <property type="entry name" value="FabD/lysophospholipase-like"/>
    <property type="match status" value="2"/>
</dbReference>
<comment type="pathway">
    <text evidence="9">Antibiotic biosynthesis; erythromycin biosynthesis.</text>
</comment>
<dbReference type="CDD" id="cd00833">
    <property type="entry name" value="PKS"/>
    <property type="match status" value="2"/>
</dbReference>
<dbReference type="InterPro" id="IPR014030">
    <property type="entry name" value="Ketoacyl_synth_N"/>
</dbReference>
<keyword evidence="1" id="KW-0596">Phosphopantetheine</keyword>
<dbReference type="Gene3D" id="1.10.1200.10">
    <property type="entry name" value="ACP-like"/>
    <property type="match status" value="2"/>
</dbReference>
<dbReference type="Pfam" id="PF16197">
    <property type="entry name" value="KAsynt_C_assoc"/>
    <property type="match status" value="2"/>
</dbReference>
<dbReference type="SUPFAM" id="SSF53901">
    <property type="entry name" value="Thiolase-like"/>
    <property type="match status" value="2"/>
</dbReference>
<dbReference type="PANTHER" id="PTHR43775:SF51">
    <property type="entry name" value="INACTIVE PHENOLPHTHIOCEROL SYNTHESIS POLYKETIDE SYNTHASE TYPE I PKS1-RELATED"/>
    <property type="match status" value="1"/>
</dbReference>
<dbReference type="InterPro" id="IPR020806">
    <property type="entry name" value="PKS_PP-bd"/>
</dbReference>
<dbReference type="InterPro" id="IPR036736">
    <property type="entry name" value="ACP-like_sf"/>
</dbReference>
<dbReference type="InterPro" id="IPR020841">
    <property type="entry name" value="PKS_Beta-ketoAc_synthase_dom"/>
</dbReference>
<dbReference type="RefSeq" id="WP_185002988.1">
    <property type="nucleotide sequence ID" value="NZ_BAAAUI010000002.1"/>
</dbReference>
<evidence type="ECO:0000256" key="1">
    <source>
        <dbReference type="ARBA" id="ARBA00022450"/>
    </source>
</evidence>
<protein>
    <recommendedName>
        <fullName evidence="11">6-deoxyerythronolide-B synthase</fullName>
        <ecNumber evidence="11">2.3.1.94</ecNumber>
    </recommendedName>
</protein>
<comment type="caution">
    <text evidence="16">The sequence shown here is derived from an EMBL/GenBank/DDBJ whole genome shotgun (WGS) entry which is preliminary data.</text>
</comment>
<dbReference type="InterPro" id="IPR049551">
    <property type="entry name" value="PKS_DH_C"/>
</dbReference>
<dbReference type="SMART" id="SM00825">
    <property type="entry name" value="PKS_KS"/>
    <property type="match status" value="2"/>
</dbReference>
<dbReference type="PROSITE" id="PS52019">
    <property type="entry name" value="PKS_MFAS_DH"/>
    <property type="match status" value="1"/>
</dbReference>
<keyword evidence="4" id="KW-0677">Repeat</keyword>
<dbReference type="PROSITE" id="PS00012">
    <property type="entry name" value="PHOSPHOPANTETHEINE"/>
    <property type="match status" value="1"/>
</dbReference>
<keyword evidence="6" id="KW-0012">Acyltransferase</keyword>
<dbReference type="InterPro" id="IPR055123">
    <property type="entry name" value="SpnB-like_Rossmann"/>
</dbReference>
<dbReference type="SMART" id="SM00827">
    <property type="entry name" value="PKS_AT"/>
    <property type="match status" value="2"/>
</dbReference>
<comment type="function">
    <text evidence="8">Involved in the biosynthesis of antibiotic erythromycin via the biosynthesis of its aglycone precursor, 6-deoxyerythronolide B (6-dEB).</text>
</comment>
<dbReference type="InterPro" id="IPR014043">
    <property type="entry name" value="Acyl_transferase_dom"/>
</dbReference>
<evidence type="ECO:0000256" key="5">
    <source>
        <dbReference type="ARBA" id="ARBA00023268"/>
    </source>
</evidence>
<dbReference type="SMART" id="SM01294">
    <property type="entry name" value="PKS_PP_betabranch"/>
    <property type="match status" value="2"/>
</dbReference>
<accession>A0A7W7C9M6</accession>
<dbReference type="Pfam" id="PF08659">
    <property type="entry name" value="KR"/>
    <property type="match status" value="1"/>
</dbReference>
<feature type="domain" description="Carrier" evidence="13">
    <location>
        <begin position="872"/>
        <end position="947"/>
    </location>
</feature>
<evidence type="ECO:0000256" key="6">
    <source>
        <dbReference type="ARBA" id="ARBA00023315"/>
    </source>
</evidence>
<feature type="region of interest" description="N-terminal hotdog fold" evidence="12">
    <location>
        <begin position="1819"/>
        <end position="1939"/>
    </location>
</feature>
<evidence type="ECO:0000256" key="10">
    <source>
        <dbReference type="ARBA" id="ARBA00063272"/>
    </source>
</evidence>
<dbReference type="SUPFAM" id="SSF51735">
    <property type="entry name" value="NAD(P)-binding Rossmann-fold domains"/>
    <property type="match status" value="2"/>
</dbReference>
<dbReference type="GO" id="GO:0004315">
    <property type="term" value="F:3-oxoacyl-[acyl-carrier-protein] synthase activity"/>
    <property type="evidence" value="ECO:0007669"/>
    <property type="project" value="InterPro"/>
</dbReference>
<keyword evidence="3 16" id="KW-0808">Transferase</keyword>
<feature type="region of interest" description="C-terminal hotdog fold" evidence="12">
    <location>
        <begin position="1950"/>
        <end position="2084"/>
    </location>
</feature>
<dbReference type="Pfam" id="PF00698">
    <property type="entry name" value="Acyl_transf_1"/>
    <property type="match status" value="2"/>
</dbReference>
<gene>
    <name evidence="16" type="ORF">HNR67_003216</name>
</gene>
<dbReference type="InterPro" id="IPR016039">
    <property type="entry name" value="Thiolase-like"/>
</dbReference>
<evidence type="ECO:0000313" key="17">
    <source>
        <dbReference type="Proteomes" id="UP000533598"/>
    </source>
</evidence>
<dbReference type="FunFam" id="3.40.366.10:FF:000002">
    <property type="entry name" value="Probable polyketide synthase 2"/>
    <property type="match status" value="2"/>
</dbReference>
<evidence type="ECO:0000256" key="3">
    <source>
        <dbReference type="ARBA" id="ARBA00022679"/>
    </source>
</evidence>
<dbReference type="PROSITE" id="PS52004">
    <property type="entry name" value="KS3_2"/>
    <property type="match status" value="2"/>
</dbReference>
<evidence type="ECO:0000259" key="13">
    <source>
        <dbReference type="PROSITE" id="PS50075"/>
    </source>
</evidence>
<dbReference type="InterPro" id="IPR014031">
    <property type="entry name" value="Ketoacyl_synth_C"/>
</dbReference>
<keyword evidence="17" id="KW-1185">Reference proteome</keyword>
<dbReference type="Pfam" id="PF00109">
    <property type="entry name" value="ketoacyl-synt"/>
    <property type="match status" value="2"/>
</dbReference>
<evidence type="ECO:0000256" key="8">
    <source>
        <dbReference type="ARBA" id="ARBA00060158"/>
    </source>
</evidence>
<dbReference type="Pfam" id="PF02801">
    <property type="entry name" value="Ketoacyl-synt_C"/>
    <property type="match status" value="2"/>
</dbReference>
<dbReference type="InterPro" id="IPR042104">
    <property type="entry name" value="PKS_dehydratase_sf"/>
</dbReference>
<dbReference type="SMART" id="SM00823">
    <property type="entry name" value="PKS_PP"/>
    <property type="match status" value="2"/>
</dbReference>
<feature type="domain" description="PKS/mFAS DH" evidence="15">
    <location>
        <begin position="1819"/>
        <end position="2084"/>
    </location>
</feature>
<dbReference type="Gene3D" id="3.40.50.720">
    <property type="entry name" value="NAD(P)-binding Rossmann-like Domain"/>
    <property type="match status" value="1"/>
</dbReference>
<feature type="domain" description="Carrier" evidence="13">
    <location>
        <begin position="2532"/>
        <end position="2607"/>
    </location>
</feature>
<comment type="catalytic activity">
    <reaction evidence="7">
        <text>6 (S)-methylmalonyl-CoA + propanoyl-CoA + 6 NADPH + 12 H(+) = 6-deoxyerythronolide B + 6 CO2 + 6 NADP(+) + 7 CoA + H2O</text>
        <dbReference type="Rhea" id="RHEA:23068"/>
        <dbReference type="ChEBI" id="CHEBI:15377"/>
        <dbReference type="ChEBI" id="CHEBI:15378"/>
        <dbReference type="ChEBI" id="CHEBI:16089"/>
        <dbReference type="ChEBI" id="CHEBI:16526"/>
        <dbReference type="ChEBI" id="CHEBI:57287"/>
        <dbReference type="ChEBI" id="CHEBI:57327"/>
        <dbReference type="ChEBI" id="CHEBI:57392"/>
        <dbReference type="ChEBI" id="CHEBI:57783"/>
        <dbReference type="ChEBI" id="CHEBI:58349"/>
        <dbReference type="EC" id="2.3.1.94"/>
    </reaction>
</comment>
<dbReference type="InterPro" id="IPR013968">
    <property type="entry name" value="PKS_KR"/>
</dbReference>
<feature type="active site" description="Proton acceptor; for dehydratase activity" evidence="12">
    <location>
        <position position="1851"/>
    </location>
</feature>
<sequence>MSDKTTVAGREIAVIGLSCRLPGATGPAEFWRLLTEGRDAITEVPADRWDANEFFDVDPAVKGRMNTRWGGFLDQVDAFDPGFFGISPREAAAMDPQQRLMLELGWEAFEHAGLLPERLAGSRTGVFVGAIWDDYASLIYRGGPDAITQHTLTGLHRSIIANRLSYTLGLHGPSLAVDSAQSSALVAVHLACESLRRGESSLALAGGVNLNLVPETTMATAKFGGQSPDGRCHTFDARANGYVRGEGGGFVLLKPLADALADGDEVLAVIKGGAVNNDGESTALTTPNGLAQQEVLRLAYRDAEVDPARVQYVELHGTGTKVGDPIEAGALGAVLGADRSEPLLVGSAKTNVGHLEGAAGIVGLIKTVLAIRHRQLPPSLNFETPNPDIDFAGLNLRVRTELGDWRDAPLLAGVSSFGIGGTNCHLVLAEPPAQPVEPGQALDTAVLPWVLSGRTAEAVRGQAERLLSFVDADAEIDVRAVAGALAGTRTAFEHRAVLVAGDRAGFRDALAGFARDGVAAGVVRGSVAEGGLAFLFSGQGSQRIGMGRELAAVFPVFADAFAEVCGELDKHLDRPLGEVLDTEELHQTGFTQPALFAIEVALYRLVESWGVRPDFLAGHSIGELAAAHVAGVLSLADAAKLVAARGRLMQALPTGGAMLAVQATEEEVRPLLAGLDADIAAVNGPEAVVVSGTEAAIVEVKAKLAERKSKRLTVSHAFHSLLMDPMLAEFRAVAESISFGAARIPVVSNLTGELAGDELGTAEYWVRHVRQAVRFADGMRTLAEAGVSTFLELGPDGVLSALGAGIPLLRKDRGEVEALISGLAQAWTRGIAVDFTGFGDGTRVELPTYAFQRERYWLDSLPVAAPAAARTRSSLELVRAHAAAVLGYPSAEAVVPERSFKDLGFASLTAVELRDQLNQATGRTLPATLLFDYPTPLALAAYLDGVERETVAAPVRITEDEPIAIVAMGCRYPGGVASPADLWRLVSEGVDAISPFPDDRGWDLDRLYHPDPAQAGSSYAREGGFLDGATEFDAKFFGISPREALAMDPQQRLLLETTWEVFERAGIDPATLRGSQSGVFVGAMTQDYGPRLHEAAEEFAGHLLTGGTASVLSGRIAYTFGLEGPAVTVDTACSASLVSLHLAVQSLRRGECGLALAGGVAVLPTPGMFVEFSRQRGLAPDGRCKAFGAEADGTAWAEGVGVLLLERLSDARRNGHPVLAIVKGSAVNQDGASNGLTAPNGPAQQRVIRGALAEAGLSTSDIDVVEAHGTGTALGDPIEAQALLATYGQDRERPLLLGSLKSNIGHAQAAAGVGGVIKMVEAIRHGVLPRTLHADTPSPRVDWSSGAVSLLTEAREWPETGAPRRAGVSSFGISGTNAHVLLEQAPEVASTVAEAVQAGPVVLSGRTPEALRAQAEALLAAEVEPVDLAHTLARRALHEHRAVVLGDLQAGLTALAAGESGAVRDSVVDGQVAFLFSGQGSQRLGMGRELAGAFPVFADAFAAASAELDKHLDRPLGEVLDTEELHQTGFTQPALFAIEVALYRLVESWGVRPDYLVGHSIGELAAAHVAGVLSLADAAKLVAARGRLMQAVPGGGAMLAVQATEDEVRPLLTGLDADVAAINGPTAIVVSGTEAAVTEVAARLVDRKTKRLTVSHAFHSLLMDPMLAEFRAVAESVRYSAARIPVVSNVTGELAGDELGTAEYWVRHVRQAVRFADGIRTLENAGVSTFLELGPDGVLSGMGQDCLTGDAALIPLLRKGRAEAESAGQALARLICRGVPADLAGLTAGGRLVELPTYPFQRQRFWLAPSSSTVDSGVHPLLASAVPIAGAGGVLLTGKLSRRTHPWLVDHQILGSVLVPGTALVELALRAADEVECAAVEELTLAAPLVLPEQRAVQVQVVVAAEQDGRRDLQLYSRLDDEDWTLHANGVLAVDGDAPLELGEWPPAQADAVDLDGFYRRLADKGYGYGTAFQGVRGVWRRGEEIFTEVSLPSTVEGAGFGVHPALLDAALHGLVAAAEGDNPPLPFAWTGIRLHATGASTLRVKLSPAGPDAVSLAVTDPAGTPVVSIDSLVLRPVSPDALRIRPELDSLFRVDWPVLTLPEQPTLPAKVVLLGGDEYKAGVALRAAGIQVEERAELDPAADLVLLTCPEGPAGEVTAQVLELLQRSESRVVVLTRDAVLADSPDVAGAAVWGLLRAAQTEQPDRFQLIDLDAQSAAALPAALTTDEPQLALRNGIAHAPRLAKITEVTEAAWDPDGLVLITGATGALGGLLAKHLVTRHGVRRLLLTSRRGPDAPGADELRAELAGLGAEAIIEACDAADRSALAALLARHPVTAVIHTAGVLDDGVLSALTPERLDTVLRPKLDAAINLHELTQEHDLTAFVLFSSVIGVLGGAGQANYAAANAALDALAQRRKAAGLPALSLAWGPWAEGGMAARLAEGDRNRMSRAGMAPLPPELGLALFDLALGQAEAAPVPFKLDASVVRQGTVPALLRGLIAPKRTRRTAAAKATEESFVDKLTATPEERRAQLVLDVVRVNAAGVLGHSGDGSVEAESSFKELGFDSLTSVELRNRLNTATGLRLPPTLLFNYATPAKLAEHLLDRLAPAPAAPVAEPELEVPETEFAQELDAVSTADEIFAFIDKEFGSV</sequence>
<proteinExistence type="predicted"/>
<dbReference type="InterPro" id="IPR009081">
    <property type="entry name" value="PP-bd_ACP"/>
</dbReference>